<dbReference type="NCBIfam" id="TIGR01640">
    <property type="entry name" value="F_box_assoc_1"/>
    <property type="match status" value="1"/>
</dbReference>
<evidence type="ECO:0000313" key="4">
    <source>
        <dbReference type="Proteomes" id="UP001370490"/>
    </source>
</evidence>
<evidence type="ECO:0000259" key="1">
    <source>
        <dbReference type="Pfam" id="PF00646"/>
    </source>
</evidence>
<protein>
    <submittedName>
        <fullName evidence="3">F-box domain</fullName>
    </submittedName>
</protein>
<dbReference type="Pfam" id="PF08268">
    <property type="entry name" value="FBA_3"/>
    <property type="match status" value="1"/>
</dbReference>
<sequence length="410" mass="46547">MLSQYIQKQYGGIRSLRIASATNTMGNACLGILGQRKEHSSPIFPDVIILEILSWLPVKKLLQLKCVCKHWFRPLLISIRGRKMKETTIFLHACDGLFLQRGHPSKKYRISNPSTRQRMHLPDPKVEIIDMKLSCVPSTGDYKVVHFANSGTSRGRLDKDNLCEVLDLGRAFVSWRPLALPKLLNLDEKPEVVSVVSTGAVVHCIRLIKVKTKLLKEVLSLDMDTECFTSTIVAQGFFLEWGKVRAIDWEGYLAFAAVVDDHLVVLVLEDHKRHKWSEKPLIVSLMFLTEDKKTEEVVPLMARNGLVVSMATFDLLWQCIGNFVPMNWRFNHAMKTIQALDTLFADPDSADTKKQLLVKELLRLKCTGKHWYALIEDPFDQLPLVYCNQIEKKKANGGPSLSPTPLHPPK</sequence>
<feature type="domain" description="F-box" evidence="1">
    <location>
        <begin position="44"/>
        <end position="71"/>
    </location>
</feature>
<comment type="caution">
    <text evidence="3">The sequence shown here is derived from an EMBL/GenBank/DDBJ whole genome shotgun (WGS) entry which is preliminary data.</text>
</comment>
<organism evidence="3 4">
    <name type="scientific">Dillenia turbinata</name>
    <dbReference type="NCBI Taxonomy" id="194707"/>
    <lineage>
        <taxon>Eukaryota</taxon>
        <taxon>Viridiplantae</taxon>
        <taxon>Streptophyta</taxon>
        <taxon>Embryophyta</taxon>
        <taxon>Tracheophyta</taxon>
        <taxon>Spermatophyta</taxon>
        <taxon>Magnoliopsida</taxon>
        <taxon>eudicotyledons</taxon>
        <taxon>Gunneridae</taxon>
        <taxon>Pentapetalae</taxon>
        <taxon>Dilleniales</taxon>
        <taxon>Dilleniaceae</taxon>
        <taxon>Dillenia</taxon>
    </lineage>
</organism>
<dbReference type="InterPro" id="IPR013187">
    <property type="entry name" value="F-box-assoc_dom_typ3"/>
</dbReference>
<evidence type="ECO:0000313" key="3">
    <source>
        <dbReference type="EMBL" id="KAK6917389.1"/>
    </source>
</evidence>
<dbReference type="InterPro" id="IPR036047">
    <property type="entry name" value="F-box-like_dom_sf"/>
</dbReference>
<accession>A0AAN8UQX0</accession>
<evidence type="ECO:0000259" key="2">
    <source>
        <dbReference type="Pfam" id="PF08268"/>
    </source>
</evidence>
<reference evidence="3 4" key="1">
    <citation type="submission" date="2023-12" db="EMBL/GenBank/DDBJ databases">
        <title>A high-quality genome assembly for Dillenia turbinata (Dilleniales).</title>
        <authorList>
            <person name="Chanderbali A."/>
        </authorList>
    </citation>
    <scope>NUCLEOTIDE SEQUENCE [LARGE SCALE GENOMIC DNA]</scope>
    <source>
        <strain evidence="3">LSX21</strain>
        <tissue evidence="3">Leaf</tissue>
    </source>
</reference>
<proteinExistence type="predicted"/>
<dbReference type="InterPro" id="IPR001810">
    <property type="entry name" value="F-box_dom"/>
</dbReference>
<dbReference type="SUPFAM" id="SSF81383">
    <property type="entry name" value="F-box domain"/>
    <property type="match status" value="1"/>
</dbReference>
<feature type="domain" description="F-box associated beta-propeller type 3" evidence="2">
    <location>
        <begin position="87"/>
        <end position="310"/>
    </location>
</feature>
<dbReference type="PANTHER" id="PTHR31111">
    <property type="entry name" value="BNAA05G37150D PROTEIN-RELATED"/>
    <property type="match status" value="1"/>
</dbReference>
<name>A0AAN8UQX0_9MAGN</name>
<dbReference type="EMBL" id="JBAMMX010000023">
    <property type="protein sequence ID" value="KAK6917389.1"/>
    <property type="molecule type" value="Genomic_DNA"/>
</dbReference>
<dbReference type="AlphaFoldDB" id="A0AAN8UQX0"/>
<dbReference type="Gene3D" id="1.20.1280.50">
    <property type="match status" value="1"/>
</dbReference>
<gene>
    <name evidence="3" type="ORF">RJ641_018140</name>
</gene>
<dbReference type="PANTHER" id="PTHR31111:SF136">
    <property type="entry name" value="F-BOX ASSOCIATED DOMAIN-CONTAINING PROTEIN"/>
    <property type="match status" value="1"/>
</dbReference>
<dbReference type="InterPro" id="IPR017451">
    <property type="entry name" value="F-box-assoc_interact_dom"/>
</dbReference>
<keyword evidence="4" id="KW-1185">Reference proteome</keyword>
<dbReference type="Proteomes" id="UP001370490">
    <property type="component" value="Unassembled WGS sequence"/>
</dbReference>
<dbReference type="Pfam" id="PF00646">
    <property type="entry name" value="F-box"/>
    <property type="match status" value="1"/>
</dbReference>